<evidence type="ECO:0000313" key="2">
    <source>
        <dbReference type="Proteomes" id="UP001516464"/>
    </source>
</evidence>
<sequence length="132" mass="16056">MIFHLSFLNQKHEICISSLFDFELQIRREIEKWLGLKNYRWHVVNGKVIEVLLRLCGGEKRKFEKRLVEIGKIMEKNVKYLKKTEKKSRKKNDNENININNINNKIRDSKEEELINQIIENIKNELRRNKYD</sequence>
<keyword evidence="2" id="KW-1185">Reference proteome</keyword>
<name>A0ABQ7HZZ1_9MICR</name>
<accession>A0ABQ7HZZ1</accession>
<dbReference type="EMBL" id="SBIQ01000053">
    <property type="protein sequence ID" value="KAF7683774.1"/>
    <property type="molecule type" value="Genomic_DNA"/>
</dbReference>
<reference evidence="1 2" key="1">
    <citation type="submission" date="2019-01" db="EMBL/GenBank/DDBJ databases">
        <title>Genomes sequencing and comparative genomics of infectious freshwater microsporidia, Cucumispora dikerogammari and Thelohania contejeani.</title>
        <authorList>
            <person name="Cormier A."/>
            <person name="Giraud I."/>
            <person name="Wattier R."/>
            <person name="Teixeira M."/>
            <person name="Grandjean F."/>
            <person name="Rigaud T."/>
            <person name="Cordaux R."/>
        </authorList>
    </citation>
    <scope>NUCLEOTIDE SEQUENCE [LARGE SCALE GENOMIC DNA]</scope>
    <source>
        <strain evidence="1">T1</strain>
        <tissue evidence="1">Spores</tissue>
    </source>
</reference>
<comment type="caution">
    <text evidence="1">The sequence shown here is derived from an EMBL/GenBank/DDBJ whole genome shotgun (WGS) entry which is preliminary data.</text>
</comment>
<protein>
    <submittedName>
        <fullName evidence="1">Uncharacterized protein</fullName>
    </submittedName>
</protein>
<organism evidence="1 2">
    <name type="scientific">Astathelohania contejeani</name>
    <dbReference type="NCBI Taxonomy" id="164912"/>
    <lineage>
        <taxon>Eukaryota</taxon>
        <taxon>Fungi</taxon>
        <taxon>Fungi incertae sedis</taxon>
        <taxon>Microsporidia</taxon>
        <taxon>Astathelohaniidae</taxon>
        <taxon>Astathelohania</taxon>
    </lineage>
</organism>
<evidence type="ECO:0000313" key="1">
    <source>
        <dbReference type="EMBL" id="KAF7683774.1"/>
    </source>
</evidence>
<dbReference type="Proteomes" id="UP001516464">
    <property type="component" value="Unassembled WGS sequence"/>
</dbReference>
<proteinExistence type="predicted"/>
<gene>
    <name evidence="1" type="ORF">TCON_1021</name>
</gene>